<sequence length="153" mass="17692">MRERTTAKQTAERVKLLLRRNERGRMRGESCGVEEVRKQKKSSRGRARAKTLCWIRQRLDRCEAQGCAVQLSARCEMRWNPADQQYDFLRAAALHQQKYQQGERVAGMHSVSPPPWRCWQVMAGDSSDRNNNRARARAEEQGAKGMFDSGRPE</sequence>
<feature type="compositionally biased region" description="Basic and acidic residues" evidence="1">
    <location>
        <begin position="126"/>
        <end position="142"/>
    </location>
</feature>
<dbReference type="EMBL" id="KV744999">
    <property type="protein sequence ID" value="OCK79558.1"/>
    <property type="molecule type" value="Genomic_DNA"/>
</dbReference>
<accession>A0A8E2E9M4</accession>
<evidence type="ECO:0000256" key="1">
    <source>
        <dbReference type="SAM" id="MobiDB-lite"/>
    </source>
</evidence>
<organism evidence="2 3">
    <name type="scientific">Lepidopterella palustris CBS 459.81</name>
    <dbReference type="NCBI Taxonomy" id="1314670"/>
    <lineage>
        <taxon>Eukaryota</taxon>
        <taxon>Fungi</taxon>
        <taxon>Dikarya</taxon>
        <taxon>Ascomycota</taxon>
        <taxon>Pezizomycotina</taxon>
        <taxon>Dothideomycetes</taxon>
        <taxon>Pleosporomycetidae</taxon>
        <taxon>Mytilinidiales</taxon>
        <taxon>Argynnaceae</taxon>
        <taxon>Lepidopterella</taxon>
    </lineage>
</organism>
<dbReference type="Proteomes" id="UP000250266">
    <property type="component" value="Unassembled WGS sequence"/>
</dbReference>
<protein>
    <submittedName>
        <fullName evidence="2">Uncharacterized protein</fullName>
    </submittedName>
</protein>
<proteinExistence type="predicted"/>
<name>A0A8E2E9M4_9PEZI</name>
<feature type="region of interest" description="Disordered" evidence="1">
    <location>
        <begin position="123"/>
        <end position="153"/>
    </location>
</feature>
<evidence type="ECO:0000313" key="2">
    <source>
        <dbReference type="EMBL" id="OCK79558.1"/>
    </source>
</evidence>
<dbReference type="AlphaFoldDB" id="A0A8E2E9M4"/>
<keyword evidence="3" id="KW-1185">Reference proteome</keyword>
<gene>
    <name evidence="2" type="ORF">K432DRAFT_382971</name>
</gene>
<evidence type="ECO:0000313" key="3">
    <source>
        <dbReference type="Proteomes" id="UP000250266"/>
    </source>
</evidence>
<reference evidence="2 3" key="1">
    <citation type="journal article" date="2016" name="Nat. Commun.">
        <title>Ectomycorrhizal ecology is imprinted in the genome of the dominant symbiotic fungus Cenococcum geophilum.</title>
        <authorList>
            <consortium name="DOE Joint Genome Institute"/>
            <person name="Peter M."/>
            <person name="Kohler A."/>
            <person name="Ohm R.A."/>
            <person name="Kuo A."/>
            <person name="Krutzmann J."/>
            <person name="Morin E."/>
            <person name="Arend M."/>
            <person name="Barry K.W."/>
            <person name="Binder M."/>
            <person name="Choi C."/>
            <person name="Clum A."/>
            <person name="Copeland A."/>
            <person name="Grisel N."/>
            <person name="Haridas S."/>
            <person name="Kipfer T."/>
            <person name="LaButti K."/>
            <person name="Lindquist E."/>
            <person name="Lipzen A."/>
            <person name="Maire R."/>
            <person name="Meier B."/>
            <person name="Mihaltcheva S."/>
            <person name="Molinier V."/>
            <person name="Murat C."/>
            <person name="Poggeler S."/>
            <person name="Quandt C.A."/>
            <person name="Sperisen C."/>
            <person name="Tritt A."/>
            <person name="Tisserant E."/>
            <person name="Crous P.W."/>
            <person name="Henrissat B."/>
            <person name="Nehls U."/>
            <person name="Egli S."/>
            <person name="Spatafora J.W."/>
            <person name="Grigoriev I.V."/>
            <person name="Martin F.M."/>
        </authorList>
    </citation>
    <scope>NUCLEOTIDE SEQUENCE [LARGE SCALE GENOMIC DNA]</scope>
    <source>
        <strain evidence="2 3">CBS 459.81</strain>
    </source>
</reference>